<dbReference type="Gene3D" id="1.10.150.20">
    <property type="entry name" value="5' to 3' exonuclease, C-terminal subdomain"/>
    <property type="match status" value="1"/>
</dbReference>
<dbReference type="Pfam" id="PF14490">
    <property type="entry name" value="HHH_RecD2"/>
    <property type="match status" value="1"/>
</dbReference>
<evidence type="ECO:0000259" key="5">
    <source>
        <dbReference type="SMART" id="SM00382"/>
    </source>
</evidence>
<sequence>MAAISELRPEETSPAAPEHISGAIERVTFHNSENGFCVLRIKARGQYDLITVIGQAASVTAGEYIEASGHWVTDRTHGLQFKASLLQVIPPSTLDGIERYLGSGMVKGIGPHFARTLVKAFGERVFAVIEDNPEQLLELPGIGRKRQQRVTVAWAEQKVIRAIMVFLQSHGVGTARAVRIYKTYGEEAVERVRENPYRLALDIHGIGFKTADALAQRLGIPPDSLIRAQAGVRHVLQEIAGNGHCAAWHDELAEQATALLAIPPTVIEQAIASELEAEHLIAEQIDERPALLLTPLQRAEQGIALGVQRLLSGTPPWGQIDPERALPWVERQIELQLAASQRAGIAQVINAKLSVVTGGPGVGKTTVVDAILRILQAKAVRVLLCAPTGRAAKRLTETTGREAKTIHRLLDFDPQAMAFKRDQYSPLDTDLIICDEVSMVDTVLMNQLLRAVPTGAAVILVGDVDQLPSVGPGSVLADLINSERVPTVRLTEVFRQAAASRIVVNAHRINAGRIPEAPRDDQPKNDQPNSDFYLIRCDSPEQIHERLLKVITERIPQRFGLDPVRDIQVLTPMNRGSLGARALNSDLQRELNPSTQPRLERFGWTYAPGDKVIQLVNDYDKEVFNGDIGRILSIDTAEGLVTIGVDGRQIIYETGELDQVALAYATSVHKAQGSEYPAVVIPLATQHYNLLQRNLLYTAVTRGKRLVVLIAQPKALAIAVRQLGSQRLTRLRQRLLELNPVTAQSTPGAFALTQPFLDP</sequence>
<dbReference type="InterPro" id="IPR027417">
    <property type="entry name" value="P-loop_NTPase"/>
</dbReference>
<keyword evidence="7" id="KW-1185">Reference proteome</keyword>
<feature type="domain" description="AAA+ ATPase" evidence="5">
    <location>
        <begin position="350"/>
        <end position="495"/>
    </location>
</feature>
<dbReference type="GO" id="GO:0003677">
    <property type="term" value="F:DNA binding"/>
    <property type="evidence" value="ECO:0007669"/>
    <property type="project" value="UniProtKB-UniRule"/>
</dbReference>
<evidence type="ECO:0000313" key="7">
    <source>
        <dbReference type="Proteomes" id="UP001138768"/>
    </source>
</evidence>
<dbReference type="EMBL" id="NRRY01000016">
    <property type="protein sequence ID" value="MBK1619035.1"/>
    <property type="molecule type" value="Genomic_DNA"/>
</dbReference>
<feature type="binding site" evidence="3">
    <location>
        <begin position="361"/>
        <end position="365"/>
    </location>
    <ligand>
        <name>ATP</name>
        <dbReference type="ChEBI" id="CHEBI:30616"/>
    </ligand>
</feature>
<dbReference type="PANTHER" id="PTHR43788">
    <property type="entry name" value="DNA2/NAM7 HELICASE FAMILY MEMBER"/>
    <property type="match status" value="1"/>
</dbReference>
<dbReference type="Pfam" id="PF14520">
    <property type="entry name" value="HHH_5"/>
    <property type="match status" value="1"/>
</dbReference>
<accession>A0A9X1B434</accession>
<feature type="domain" description="Helix-hairpin-helix DNA-binding motif class 1" evidence="4">
    <location>
        <begin position="134"/>
        <end position="153"/>
    </location>
</feature>
<dbReference type="GO" id="GO:0017116">
    <property type="term" value="F:single-stranded DNA helicase activity"/>
    <property type="evidence" value="ECO:0007669"/>
    <property type="project" value="TreeGrafter"/>
</dbReference>
<dbReference type="SMART" id="SM00278">
    <property type="entry name" value="HhH1"/>
    <property type="match status" value="2"/>
</dbReference>
<keyword evidence="3" id="KW-0238">DNA-binding</keyword>
<dbReference type="Proteomes" id="UP001138768">
    <property type="component" value="Unassembled WGS sequence"/>
</dbReference>
<dbReference type="CDD" id="cd17933">
    <property type="entry name" value="DEXSc_RecD-like"/>
    <property type="match status" value="1"/>
</dbReference>
<dbReference type="Pfam" id="PF23139">
    <property type="entry name" value="OB_YrrC"/>
    <property type="match status" value="1"/>
</dbReference>
<dbReference type="GO" id="GO:0016787">
    <property type="term" value="F:hydrolase activity"/>
    <property type="evidence" value="ECO:0007669"/>
    <property type="project" value="UniProtKB-KW"/>
</dbReference>
<evidence type="ECO:0000256" key="1">
    <source>
        <dbReference type="ARBA" id="ARBA00022741"/>
    </source>
</evidence>
<dbReference type="Pfam" id="PF13245">
    <property type="entry name" value="AAA_19"/>
    <property type="match status" value="1"/>
</dbReference>
<keyword evidence="3" id="KW-0413">Isomerase</keyword>
<dbReference type="Gene3D" id="2.30.30.940">
    <property type="match status" value="1"/>
</dbReference>
<dbReference type="AlphaFoldDB" id="A0A9X1B434"/>
<organism evidence="6 7">
    <name type="scientific">Lamprobacter modestohalophilus</name>
    <dbReference type="NCBI Taxonomy" id="1064514"/>
    <lineage>
        <taxon>Bacteria</taxon>
        <taxon>Pseudomonadati</taxon>
        <taxon>Pseudomonadota</taxon>
        <taxon>Gammaproteobacteria</taxon>
        <taxon>Chromatiales</taxon>
        <taxon>Chromatiaceae</taxon>
        <taxon>Lamprobacter</taxon>
    </lineage>
</organism>
<dbReference type="InterPro" id="IPR010994">
    <property type="entry name" value="RuvA_2-like"/>
</dbReference>
<keyword evidence="2 3" id="KW-0067">ATP-binding</keyword>
<dbReference type="InterPro" id="IPR029493">
    <property type="entry name" value="RecD2-like_HHH"/>
</dbReference>
<dbReference type="InterPro" id="IPR003583">
    <property type="entry name" value="Hlx-hairpin-Hlx_DNA-bd_motif"/>
</dbReference>
<dbReference type="InterPro" id="IPR055446">
    <property type="entry name" value="RecD2_N_OB"/>
</dbReference>
<comment type="similarity">
    <text evidence="3">Belongs to the RecD family. RecD2 subfamily.</text>
</comment>
<dbReference type="RefSeq" id="WP_200243886.1">
    <property type="nucleotide sequence ID" value="NZ_NRRY01000016.1"/>
</dbReference>
<dbReference type="InterPro" id="IPR041451">
    <property type="entry name" value="RecD2_SH13"/>
</dbReference>
<dbReference type="InterPro" id="IPR006345">
    <property type="entry name" value="RecD2"/>
</dbReference>
<dbReference type="CDD" id="cd18809">
    <property type="entry name" value="SF1_C_RecD"/>
    <property type="match status" value="1"/>
</dbReference>
<dbReference type="Pfam" id="PF18335">
    <property type="entry name" value="SH3_13"/>
    <property type="match status" value="1"/>
</dbReference>
<evidence type="ECO:0000256" key="3">
    <source>
        <dbReference type="HAMAP-Rule" id="MF_01488"/>
    </source>
</evidence>
<dbReference type="InterPro" id="IPR050534">
    <property type="entry name" value="Coronavir_polyprotein_1ab"/>
</dbReference>
<keyword evidence="1 3" id="KW-0547">Nucleotide-binding</keyword>
<evidence type="ECO:0000259" key="4">
    <source>
        <dbReference type="SMART" id="SM00278"/>
    </source>
</evidence>
<dbReference type="GO" id="GO:0006281">
    <property type="term" value="P:DNA repair"/>
    <property type="evidence" value="ECO:0007669"/>
    <property type="project" value="InterPro"/>
</dbReference>
<dbReference type="EC" id="5.6.2.3" evidence="3"/>
<dbReference type="GO" id="GO:0006310">
    <property type="term" value="P:DNA recombination"/>
    <property type="evidence" value="ECO:0007669"/>
    <property type="project" value="InterPro"/>
</dbReference>
<dbReference type="SMART" id="SM00382">
    <property type="entry name" value="AAA"/>
    <property type="match status" value="1"/>
</dbReference>
<dbReference type="Gene3D" id="3.40.50.300">
    <property type="entry name" value="P-loop containing nucleotide triphosphate hydrolases"/>
    <property type="match status" value="2"/>
</dbReference>
<dbReference type="NCBIfam" id="TIGR01448">
    <property type="entry name" value="recD_rel"/>
    <property type="match status" value="1"/>
</dbReference>
<dbReference type="SUPFAM" id="SSF47781">
    <property type="entry name" value="RuvA domain 2-like"/>
    <property type="match status" value="1"/>
</dbReference>
<feature type="domain" description="Helix-hairpin-helix DNA-binding motif class 1" evidence="4">
    <location>
        <begin position="198"/>
        <end position="217"/>
    </location>
</feature>
<comment type="caution">
    <text evidence="6">The sequence shown here is derived from an EMBL/GenBank/DDBJ whole genome shotgun (WGS) entry which is preliminary data.</text>
</comment>
<evidence type="ECO:0000256" key="2">
    <source>
        <dbReference type="ARBA" id="ARBA00022840"/>
    </source>
</evidence>
<dbReference type="SUPFAM" id="SSF52540">
    <property type="entry name" value="P-loop containing nucleoside triphosphate hydrolases"/>
    <property type="match status" value="2"/>
</dbReference>
<keyword evidence="3" id="KW-0378">Hydrolase</keyword>
<evidence type="ECO:0000313" key="6">
    <source>
        <dbReference type="EMBL" id="MBK1619035.1"/>
    </source>
</evidence>
<gene>
    <name evidence="3" type="primary">recD2</name>
    <name evidence="6" type="ORF">CKO42_11450</name>
</gene>
<protein>
    <recommendedName>
        <fullName evidence="3">ATP-dependent RecD2 DNA helicase</fullName>
        <ecNumber evidence="3">5.6.2.3</ecNumber>
    </recommendedName>
    <alternativeName>
        <fullName evidence="3">DNA 5'-3' helicase subunit RecD2</fullName>
    </alternativeName>
</protein>
<dbReference type="PANTHER" id="PTHR43788:SF6">
    <property type="entry name" value="DNA HELICASE B"/>
    <property type="match status" value="1"/>
</dbReference>
<dbReference type="GO" id="GO:0005524">
    <property type="term" value="F:ATP binding"/>
    <property type="evidence" value="ECO:0007669"/>
    <property type="project" value="UniProtKB-UniRule"/>
</dbReference>
<keyword evidence="3 6" id="KW-0347">Helicase</keyword>
<dbReference type="InterPro" id="IPR003593">
    <property type="entry name" value="AAA+_ATPase"/>
</dbReference>
<dbReference type="GO" id="GO:0009338">
    <property type="term" value="C:exodeoxyribonuclease V complex"/>
    <property type="evidence" value="ECO:0007669"/>
    <property type="project" value="TreeGrafter"/>
</dbReference>
<dbReference type="Pfam" id="PF13538">
    <property type="entry name" value="UvrD_C_2"/>
    <property type="match status" value="1"/>
</dbReference>
<dbReference type="GO" id="GO:0043139">
    <property type="term" value="F:5'-3' DNA helicase activity"/>
    <property type="evidence" value="ECO:0007669"/>
    <property type="project" value="UniProtKB-UniRule"/>
</dbReference>
<proteinExistence type="inferred from homology"/>
<dbReference type="HAMAP" id="MF_01488">
    <property type="entry name" value="RecD2"/>
    <property type="match status" value="1"/>
</dbReference>
<dbReference type="InterPro" id="IPR027785">
    <property type="entry name" value="UvrD-like_helicase_C"/>
</dbReference>
<comment type="catalytic activity">
    <reaction evidence="3">
        <text>ATP + H2O = ADP + phosphate + H(+)</text>
        <dbReference type="Rhea" id="RHEA:13065"/>
        <dbReference type="ChEBI" id="CHEBI:15377"/>
        <dbReference type="ChEBI" id="CHEBI:15378"/>
        <dbReference type="ChEBI" id="CHEBI:30616"/>
        <dbReference type="ChEBI" id="CHEBI:43474"/>
        <dbReference type="ChEBI" id="CHEBI:456216"/>
        <dbReference type="EC" id="5.6.2.3"/>
    </reaction>
</comment>
<reference evidence="6 7" key="1">
    <citation type="journal article" date="2020" name="Microorganisms">
        <title>Osmotic Adaptation and Compatible Solute Biosynthesis of Phototrophic Bacteria as Revealed from Genome Analyses.</title>
        <authorList>
            <person name="Imhoff J.F."/>
            <person name="Rahn T."/>
            <person name="Kunzel S."/>
            <person name="Keller A."/>
            <person name="Neulinger S.C."/>
        </authorList>
    </citation>
    <scope>NUCLEOTIDE SEQUENCE [LARGE SCALE GENOMIC DNA]</scope>
    <source>
        <strain evidence="6 7">DSM 25653</strain>
    </source>
</reference>
<dbReference type="Gene3D" id="1.10.10.2220">
    <property type="match status" value="1"/>
</dbReference>
<name>A0A9X1B434_9GAMM</name>
<comment type="function">
    <text evidence="3">DNA-dependent ATPase and ATP-dependent 5'-3' DNA helicase. Has no activity on blunt DNA or DNA with 3'-overhangs, requires at least 10 bases of 5'-ssDNA for helicase activity.</text>
</comment>